<gene>
    <name evidence="1" type="ORF">L284_18060</name>
</gene>
<dbReference type="AlphaFoldDB" id="T0H101"/>
<proteinExistence type="predicted"/>
<dbReference type="PATRIC" id="fig|1096930.3.peg.3572"/>
<protein>
    <submittedName>
        <fullName evidence="1">Uncharacterized protein</fullName>
    </submittedName>
</protein>
<keyword evidence="2" id="KW-1185">Reference proteome</keyword>
<sequence length="97" mass="10654">MFGLPPYESIATLALLAPPVELALRSHRNAKPASREWLARQFDRIGDETLRVQTAQELRKLGQATKDVCRADFATALDRARAALLPPTGCEQAPSLN</sequence>
<comment type="caution">
    <text evidence="1">The sequence shown here is derived from an EMBL/GenBank/DDBJ whole genome shotgun (WGS) entry which is preliminary data.</text>
</comment>
<evidence type="ECO:0000313" key="2">
    <source>
        <dbReference type="Proteomes" id="UP000015527"/>
    </source>
</evidence>
<reference evidence="1 2" key="1">
    <citation type="journal article" date="2013" name="Genome Announc.">
        <title>Genome Sequence of Novosphingobium lindaniclasticum LE124T, Isolated from a Hexachlorocyclohexane Dumpsite.</title>
        <authorList>
            <person name="Saxena A."/>
            <person name="Nayyar N."/>
            <person name="Sangwan N."/>
            <person name="Kumari R."/>
            <person name="Khurana J.P."/>
            <person name="Lal R."/>
        </authorList>
    </citation>
    <scope>NUCLEOTIDE SEQUENCE [LARGE SCALE GENOMIC DNA]</scope>
    <source>
        <strain evidence="1 2">LE124</strain>
    </source>
</reference>
<evidence type="ECO:0000313" key="1">
    <source>
        <dbReference type="EMBL" id="EQB09996.1"/>
    </source>
</evidence>
<organism evidence="1 2">
    <name type="scientific">Novosphingobium lindaniclasticum LE124</name>
    <dbReference type="NCBI Taxonomy" id="1096930"/>
    <lineage>
        <taxon>Bacteria</taxon>
        <taxon>Pseudomonadati</taxon>
        <taxon>Pseudomonadota</taxon>
        <taxon>Alphaproteobacteria</taxon>
        <taxon>Sphingomonadales</taxon>
        <taxon>Sphingomonadaceae</taxon>
        <taxon>Novosphingobium</taxon>
    </lineage>
</organism>
<name>T0H101_9SPHN</name>
<dbReference type="EMBL" id="ATHL01000122">
    <property type="protein sequence ID" value="EQB09996.1"/>
    <property type="molecule type" value="Genomic_DNA"/>
</dbReference>
<accession>T0H101</accession>
<dbReference type="Proteomes" id="UP000015527">
    <property type="component" value="Unassembled WGS sequence"/>
</dbReference>